<comment type="caution">
    <text evidence="1">The sequence shown here is derived from an EMBL/GenBank/DDBJ whole genome shotgun (WGS) entry which is preliminary data.</text>
</comment>
<sequence length="217" mass="24561">MEQQKLKLLMATCEKQRLIQEASIEKNKAEVERLRALQLKLAAEAEQARLLFPSTLGFGPFISNHSIQDCESKFSLKSPISVVKLSIFLSELTSLQDGAVSVEREASEGLSFEKMSFQNSLNFLQNTGASAISVNSSFFDLHSSNPFLVHVSSSFQFLSSLPLRLIRQRLMRFACVASNLCTISNKHFGLARLRKKVGAAIRFLIEEWRLKLHRFHR</sequence>
<evidence type="ECO:0000313" key="2">
    <source>
        <dbReference type="Proteomes" id="UP001341840"/>
    </source>
</evidence>
<organism evidence="1 2">
    <name type="scientific">Stylosanthes scabra</name>
    <dbReference type="NCBI Taxonomy" id="79078"/>
    <lineage>
        <taxon>Eukaryota</taxon>
        <taxon>Viridiplantae</taxon>
        <taxon>Streptophyta</taxon>
        <taxon>Embryophyta</taxon>
        <taxon>Tracheophyta</taxon>
        <taxon>Spermatophyta</taxon>
        <taxon>Magnoliopsida</taxon>
        <taxon>eudicotyledons</taxon>
        <taxon>Gunneridae</taxon>
        <taxon>Pentapetalae</taxon>
        <taxon>rosids</taxon>
        <taxon>fabids</taxon>
        <taxon>Fabales</taxon>
        <taxon>Fabaceae</taxon>
        <taxon>Papilionoideae</taxon>
        <taxon>50 kb inversion clade</taxon>
        <taxon>dalbergioids sensu lato</taxon>
        <taxon>Dalbergieae</taxon>
        <taxon>Pterocarpus clade</taxon>
        <taxon>Stylosanthes</taxon>
    </lineage>
</organism>
<dbReference type="Proteomes" id="UP001341840">
    <property type="component" value="Unassembled WGS sequence"/>
</dbReference>
<name>A0ABU6VRT2_9FABA</name>
<evidence type="ECO:0000313" key="1">
    <source>
        <dbReference type="EMBL" id="MED6175106.1"/>
    </source>
</evidence>
<reference evidence="1 2" key="1">
    <citation type="journal article" date="2023" name="Plants (Basel)">
        <title>Bridging the Gap: Combining Genomics and Transcriptomics Approaches to Understand Stylosanthes scabra, an Orphan Legume from the Brazilian Caatinga.</title>
        <authorList>
            <person name="Ferreira-Neto J.R.C."/>
            <person name="da Silva M.D."/>
            <person name="Binneck E."/>
            <person name="de Melo N.F."/>
            <person name="da Silva R.H."/>
            <person name="de Melo A.L.T.M."/>
            <person name="Pandolfi V."/>
            <person name="Bustamante F.O."/>
            <person name="Brasileiro-Vidal A.C."/>
            <person name="Benko-Iseppon A.M."/>
        </authorList>
    </citation>
    <scope>NUCLEOTIDE SEQUENCE [LARGE SCALE GENOMIC DNA]</scope>
    <source>
        <tissue evidence="1">Leaves</tissue>
    </source>
</reference>
<gene>
    <name evidence="1" type="ORF">PIB30_075309</name>
</gene>
<protein>
    <submittedName>
        <fullName evidence="1">Uncharacterized protein</fullName>
    </submittedName>
</protein>
<dbReference type="EMBL" id="JASCZI010151991">
    <property type="protein sequence ID" value="MED6175106.1"/>
    <property type="molecule type" value="Genomic_DNA"/>
</dbReference>
<proteinExistence type="predicted"/>
<accession>A0ABU6VRT2</accession>
<keyword evidence="2" id="KW-1185">Reference proteome</keyword>